<feature type="compositionally biased region" description="Polar residues" evidence="24">
    <location>
        <begin position="962"/>
        <end position="974"/>
    </location>
</feature>
<keyword evidence="8" id="KW-0507">mRNA processing</keyword>
<evidence type="ECO:0000256" key="9">
    <source>
        <dbReference type="ARBA" id="ARBA00022676"/>
    </source>
</evidence>
<keyword evidence="17" id="KW-0325">Glycoprotein</keyword>
<dbReference type="FunFam" id="3.90.550.50:FF:000018">
    <property type="entry name" value="Hexosyltransferase"/>
    <property type="match status" value="1"/>
</dbReference>
<dbReference type="GO" id="GO:0000395">
    <property type="term" value="P:mRNA 5'-splice site recognition"/>
    <property type="evidence" value="ECO:0007669"/>
    <property type="project" value="TreeGrafter"/>
</dbReference>
<dbReference type="Pfam" id="PF23240">
    <property type="entry name" value="HAT_PRP39_N"/>
    <property type="match status" value="1"/>
</dbReference>
<dbReference type="Pfam" id="PF01762">
    <property type="entry name" value="Galactosyl_T"/>
    <property type="match status" value="1"/>
</dbReference>
<dbReference type="GO" id="GO:0030627">
    <property type="term" value="F:pre-mRNA 5'-splice site binding"/>
    <property type="evidence" value="ECO:0007669"/>
    <property type="project" value="TreeGrafter"/>
</dbReference>
<evidence type="ECO:0000256" key="23">
    <source>
        <dbReference type="SAM" id="Coils"/>
    </source>
</evidence>
<keyword evidence="20" id="KW-0539">Nucleus</keyword>
<evidence type="ECO:0000256" key="12">
    <source>
        <dbReference type="ARBA" id="ARBA00022737"/>
    </source>
</evidence>
<evidence type="ECO:0000256" key="24">
    <source>
        <dbReference type="SAM" id="MobiDB-lite"/>
    </source>
</evidence>
<keyword evidence="16" id="KW-0472">Membrane</keyword>
<feature type="region of interest" description="Disordered" evidence="24">
    <location>
        <begin position="107"/>
        <end position="230"/>
    </location>
</feature>
<dbReference type="InterPro" id="IPR005123">
    <property type="entry name" value="Oxoglu/Fe-dep_dioxygenase_dom"/>
</dbReference>
<feature type="domain" description="Fe2OG dioxygenase" evidence="25">
    <location>
        <begin position="1251"/>
        <end position="1349"/>
    </location>
</feature>
<evidence type="ECO:0000256" key="2">
    <source>
        <dbReference type="ARBA" id="ARBA00001954"/>
    </source>
</evidence>
<feature type="non-terminal residue" evidence="26">
    <location>
        <position position="1"/>
    </location>
</feature>
<feature type="compositionally biased region" description="Basic and acidic residues" evidence="24">
    <location>
        <begin position="204"/>
        <end position="216"/>
    </location>
</feature>
<evidence type="ECO:0000256" key="6">
    <source>
        <dbReference type="ARBA" id="ARBA00005093"/>
    </source>
</evidence>
<dbReference type="InterPro" id="IPR059164">
    <property type="entry name" value="HAT_PRP39_C"/>
</dbReference>
<accession>A0A553NZP0</accession>
<comment type="caution">
    <text evidence="26">The sequence shown here is derived from an EMBL/GenBank/DDBJ whole genome shotgun (WGS) entry which is preliminary data.</text>
</comment>
<dbReference type="PROSITE" id="PS51471">
    <property type="entry name" value="FE2OG_OXY"/>
    <property type="match status" value="1"/>
</dbReference>
<feature type="coiled-coil region" evidence="23">
    <location>
        <begin position="879"/>
        <end position="916"/>
    </location>
</feature>
<evidence type="ECO:0000259" key="25">
    <source>
        <dbReference type="PROSITE" id="PS51471"/>
    </source>
</evidence>
<dbReference type="STRING" id="6832.A0A553NZP0"/>
<dbReference type="GO" id="GO:0000139">
    <property type="term" value="C:Golgi membrane"/>
    <property type="evidence" value="ECO:0007669"/>
    <property type="project" value="UniProtKB-SubCell"/>
</dbReference>
<keyword evidence="19" id="KW-0464">Manganese</keyword>
<comment type="subcellular location">
    <subcellularLocation>
        <location evidence="4">Golgi apparatus membrane</location>
        <topology evidence="4">Single-pass type II membrane protein</topology>
    </subcellularLocation>
    <subcellularLocation>
        <location evidence="3">Nucleus</location>
    </subcellularLocation>
</comment>
<dbReference type="InterPro" id="IPR037151">
    <property type="entry name" value="AlkB-like_sf"/>
</dbReference>
<evidence type="ECO:0000256" key="16">
    <source>
        <dbReference type="ARBA" id="ARBA00023136"/>
    </source>
</evidence>
<evidence type="ECO:0000256" key="4">
    <source>
        <dbReference type="ARBA" id="ARBA00004323"/>
    </source>
</evidence>
<organism evidence="26 27">
    <name type="scientific">Tigriopus californicus</name>
    <name type="common">Marine copepod</name>
    <dbReference type="NCBI Taxonomy" id="6832"/>
    <lineage>
        <taxon>Eukaryota</taxon>
        <taxon>Metazoa</taxon>
        <taxon>Ecdysozoa</taxon>
        <taxon>Arthropoda</taxon>
        <taxon>Crustacea</taxon>
        <taxon>Multicrustacea</taxon>
        <taxon>Hexanauplia</taxon>
        <taxon>Copepoda</taxon>
        <taxon>Harpacticoida</taxon>
        <taxon>Harpacticidae</taxon>
        <taxon>Tigriopus</taxon>
    </lineage>
</organism>
<dbReference type="PANTHER" id="PTHR17204:SF5">
    <property type="entry name" value="PRE-MRNA-PROCESSING FACTOR 39"/>
    <property type="match status" value="1"/>
</dbReference>
<dbReference type="GO" id="GO:0005685">
    <property type="term" value="C:U1 snRNP"/>
    <property type="evidence" value="ECO:0007669"/>
    <property type="project" value="TreeGrafter"/>
</dbReference>
<evidence type="ECO:0000256" key="13">
    <source>
        <dbReference type="ARBA" id="ARBA00022968"/>
    </source>
</evidence>
<dbReference type="Gene3D" id="1.25.40.10">
    <property type="entry name" value="Tetratricopeptide repeat domain"/>
    <property type="match status" value="2"/>
</dbReference>
<dbReference type="Pfam" id="PF23241">
    <property type="entry name" value="HAT_PRP39_C"/>
    <property type="match status" value="2"/>
</dbReference>
<keyword evidence="18" id="KW-0508">mRNA splicing</keyword>
<dbReference type="GO" id="GO:0000243">
    <property type="term" value="C:commitment complex"/>
    <property type="evidence" value="ECO:0007669"/>
    <property type="project" value="TreeGrafter"/>
</dbReference>
<dbReference type="InterPro" id="IPR011990">
    <property type="entry name" value="TPR-like_helical_dom_sf"/>
</dbReference>
<evidence type="ECO:0000256" key="14">
    <source>
        <dbReference type="ARBA" id="ARBA00022989"/>
    </source>
</evidence>
<comment type="pathway">
    <text evidence="6">Glycan metabolism; heparan sulfate biosynthesis.</text>
</comment>
<feature type="region of interest" description="Disordered" evidence="24">
    <location>
        <begin position="955"/>
        <end position="977"/>
    </location>
</feature>
<evidence type="ECO:0000256" key="20">
    <source>
        <dbReference type="ARBA" id="ARBA00023242"/>
    </source>
</evidence>
<comment type="pathway">
    <text evidence="5">Glycan metabolism; chondroitin sulfate biosynthesis.</text>
</comment>
<dbReference type="InterPro" id="IPR003107">
    <property type="entry name" value="HAT"/>
</dbReference>
<comment type="cofactor">
    <cofactor evidence="2">
        <name>Fe(2+)</name>
        <dbReference type="ChEBI" id="CHEBI:29033"/>
    </cofactor>
</comment>
<evidence type="ECO:0000256" key="18">
    <source>
        <dbReference type="ARBA" id="ARBA00023187"/>
    </source>
</evidence>
<evidence type="ECO:0000256" key="3">
    <source>
        <dbReference type="ARBA" id="ARBA00004123"/>
    </source>
</evidence>
<evidence type="ECO:0000256" key="11">
    <source>
        <dbReference type="ARBA" id="ARBA00022692"/>
    </source>
</evidence>
<keyword evidence="10" id="KW-0808">Transferase</keyword>
<evidence type="ECO:0000313" key="27">
    <source>
        <dbReference type="Proteomes" id="UP000318571"/>
    </source>
</evidence>
<keyword evidence="27" id="KW-1185">Reference proteome</keyword>
<dbReference type="EC" id="2.4.1.134" evidence="22"/>
<reference evidence="26 27" key="1">
    <citation type="journal article" date="2018" name="Nat. Ecol. Evol.">
        <title>Genomic signatures of mitonuclear coevolution across populations of Tigriopus californicus.</title>
        <authorList>
            <person name="Barreto F.S."/>
            <person name="Watson E.T."/>
            <person name="Lima T.G."/>
            <person name="Willett C.S."/>
            <person name="Edmands S."/>
            <person name="Li W."/>
            <person name="Burton R.S."/>
        </authorList>
    </citation>
    <scope>NUCLEOTIDE SEQUENCE [LARGE SCALE GENOMIC DNA]</scope>
    <source>
        <strain evidence="26 27">San Diego</strain>
    </source>
</reference>
<dbReference type="GO" id="GO:0006024">
    <property type="term" value="P:glycosaminoglycan biosynthetic process"/>
    <property type="evidence" value="ECO:0007669"/>
    <property type="project" value="UniProtKB-ARBA"/>
</dbReference>
<sequence>TKKRGRAGKGEKETPLLTVQGILRLDKTFVPPRHEDADTLLIQRQPDGPAECIRLIPGQSEHEMVEYKAGYDVGPSNPFPQNEAEQKLFQDRQKADQVQAAFADLQKQSWDEKQAREAQFQRDEHNRQRAIRGLSPLAPDIEIPSTHADPAHPGNYFPPADGPLRDSERVLPPGEEASVDQREEEAKTDVIPPEKTVTEAELPGEERQNLPEERLPQMKPLPSKEAGPSPEMGVREMALQVALALEEERKKAAQASQDDQSVIYSLDELTAMKMKPVQGPEVTVESVVQQRTEENNKAVLDAYWQFVRENPQDFNGWTYLLQHVENMADLNEVRSAYNAFLPLYPYCFAYWERYCDIEKRAEQWERALAILHRGLEAIPMSVDLWLAYLELYRKMYEKLDNFDEIFRIQWEKAVMTVGLEYRSDSLWERIIEWESARNNLREVTHAYKRLISVPTKLYNKHWDNFIAHVRDHHPRDILFYDEYEALRKVTCEELDLTYRPDPIIEPVKPREVIQPEDKLKAGMKERIVASVVSQHEWVEEAVDKRFRFEEKIKRPYFHVKAMDLKQLKNWDAYLDFEIGEKDHERIVALFERCLIPCAQYEQFWEKYATYMEKHHKSQKGRSKSAHGAQDSSKSALSKAKWAFDTGLETVQKIRDKRCTWTLRGWMEFDDEGHATSWENQGKQAVRDIYKRACIVHCRKKALIKMKWAAFEEEAGDSVKAREILLELNQRYPLLLECCFQVIDIDRRLGEFDKAEEHYKVLMSKIPTNRRNIKTWVAMKLARFQFKVCGSTEKALSTLRSALKREKGEPTLYSQIIDVCYQRHPIDVKGVTAAIELAIKSNELSNMQKLGFVKRKLEFMQEFGDIRRLREAQDQLKQFRKLCANDLKLEQKRKKELEKEQVKLEELEKFRAQTRADVNLKAKIAEAEGRLLCTGCHTAMYPDEQGIYEFEKPRRSRLEAQNPAESSYPSDNANGTAEDGVVDLMDMVISSEQEENIKRTLEEKTKYKEVAPTWELNIETYGYGRKRKTYDPDYEHIESAKFKEYERLEITGYDESIKDEDRDKLKRISAPGLGLDGKTKKAKMPSAEPLTTSDYIVPPKVPQLMLGPSVGPRKPESAPGSEKEEEISAFELPPEIANPQKSPCVNVPEWFVKEGGELCLSDTDNGMSVIRYWPKFLSDKGNHLMFNRLRRYCKWHQKQRQIGGEWKYETRLVAWYGPCDYVHSGLKLEKNLNWAPELLDLLHRLIAMTKHEFNACFLNLYRHGHDMCGWHSDTHPQLGRNPPVASVSLGGVRVFELRKKTGAPNFIRFPLFPGSLLVMEGATQEDWLHCLPRDPNCAQERINLTFRTMVHASRMSLINVRLLRTPTLALSCLLFFALGNFIAHQFQAQSGCIHQLDPGHEALSELREGYHGLKTQKTFLLVMILSSPSNVERRKAIRQTWLNLAPNVKAEYLLKVDDDTYVDVPKMLDELKNSNYESALYWGLFDGRAPVFRSPRSKWQEADYFLCDKYIPYALGGGYVLSQDLVHFIAENADLLKLYKNEDVSVGTWLAPLKVNRVHDTRFDTEARSRGCSKEFIVTHKQSVENMRDKHRHLTEKGTLCDGDPHLIPIYEYNWKVPPSKCCERP</sequence>
<evidence type="ECO:0000256" key="7">
    <source>
        <dbReference type="ARBA" id="ARBA00008661"/>
    </source>
</evidence>
<dbReference type="Proteomes" id="UP000318571">
    <property type="component" value="Chromosome 9"/>
</dbReference>
<dbReference type="InterPro" id="IPR027450">
    <property type="entry name" value="AlkB-like"/>
</dbReference>
<dbReference type="SUPFAM" id="SSF48452">
    <property type="entry name" value="TPR-like"/>
    <property type="match status" value="3"/>
</dbReference>
<evidence type="ECO:0000256" key="22">
    <source>
        <dbReference type="ARBA" id="ARBA00066517"/>
    </source>
</evidence>
<comment type="similarity">
    <text evidence="21">Belongs to the PRP39 family.</text>
</comment>
<keyword evidence="15" id="KW-0333">Golgi apparatus</keyword>
<evidence type="ECO:0000256" key="17">
    <source>
        <dbReference type="ARBA" id="ARBA00023180"/>
    </source>
</evidence>
<dbReference type="GO" id="GO:0071004">
    <property type="term" value="C:U2-type prespliceosome"/>
    <property type="evidence" value="ECO:0007669"/>
    <property type="project" value="TreeGrafter"/>
</dbReference>
<feature type="compositionally biased region" description="Basic and acidic residues" evidence="24">
    <location>
        <begin position="109"/>
        <end position="127"/>
    </location>
</feature>
<evidence type="ECO:0000256" key="19">
    <source>
        <dbReference type="ARBA" id="ARBA00023211"/>
    </source>
</evidence>
<keyword evidence="14" id="KW-1133">Transmembrane helix</keyword>
<dbReference type="PANTHER" id="PTHR17204">
    <property type="entry name" value="PRE-MRNA PROCESSING PROTEIN PRP39-RELATED"/>
    <property type="match status" value="1"/>
</dbReference>
<keyword evidence="9" id="KW-0328">Glycosyltransferase</keyword>
<evidence type="ECO:0000256" key="1">
    <source>
        <dbReference type="ARBA" id="ARBA00001936"/>
    </source>
</evidence>
<protein>
    <recommendedName>
        <fullName evidence="22">galactosylxylosylprotein 3-beta-galactosyltransferase</fullName>
        <ecNumber evidence="22">2.4.1.134</ecNumber>
    </recommendedName>
</protein>
<keyword evidence="12" id="KW-0677">Repeat</keyword>
<keyword evidence="23" id="KW-0175">Coiled coil</keyword>
<evidence type="ECO:0000256" key="15">
    <source>
        <dbReference type="ARBA" id="ARBA00023034"/>
    </source>
</evidence>
<dbReference type="Gene3D" id="2.60.120.590">
    <property type="entry name" value="Alpha-ketoglutarate-dependent dioxygenase AlkB-like"/>
    <property type="match status" value="1"/>
</dbReference>
<keyword evidence="13" id="KW-0735">Signal-anchor</keyword>
<evidence type="ECO:0000256" key="8">
    <source>
        <dbReference type="ARBA" id="ARBA00022664"/>
    </source>
</evidence>
<evidence type="ECO:0000313" key="26">
    <source>
        <dbReference type="EMBL" id="TRY70901.1"/>
    </source>
</evidence>
<evidence type="ECO:0000256" key="5">
    <source>
        <dbReference type="ARBA" id="ARBA00004840"/>
    </source>
</evidence>
<evidence type="ECO:0000256" key="21">
    <source>
        <dbReference type="ARBA" id="ARBA00038019"/>
    </source>
</evidence>
<dbReference type="EMBL" id="VCGU01000009">
    <property type="protein sequence ID" value="TRY70901.1"/>
    <property type="molecule type" value="Genomic_DNA"/>
</dbReference>
<dbReference type="Gene3D" id="3.90.550.50">
    <property type="match status" value="1"/>
</dbReference>
<dbReference type="SMART" id="SM00386">
    <property type="entry name" value="HAT"/>
    <property type="match status" value="8"/>
</dbReference>
<comment type="similarity">
    <text evidence="7">Belongs to the glycosyltransferase 31 family.</text>
</comment>
<feature type="region of interest" description="Disordered" evidence="24">
    <location>
        <begin position="1068"/>
        <end position="1093"/>
    </location>
</feature>
<keyword evidence="11" id="KW-0812">Transmembrane</keyword>
<dbReference type="Pfam" id="PF13532">
    <property type="entry name" value="2OG-FeII_Oxy_2"/>
    <property type="match status" value="1"/>
</dbReference>
<comment type="cofactor">
    <cofactor evidence="1">
        <name>Mn(2+)</name>
        <dbReference type="ChEBI" id="CHEBI:29035"/>
    </cofactor>
</comment>
<feature type="compositionally biased region" description="Basic and acidic residues" evidence="24">
    <location>
        <begin position="179"/>
        <end position="188"/>
    </location>
</feature>
<dbReference type="InterPro" id="IPR002659">
    <property type="entry name" value="Glyco_trans_31"/>
</dbReference>
<dbReference type="OMA" id="KYKEVAP"/>
<dbReference type="GO" id="GO:0047220">
    <property type="term" value="F:galactosylxylosylprotein 3-beta-galactosyltransferase activity"/>
    <property type="evidence" value="ECO:0007669"/>
    <property type="project" value="UniProtKB-EC"/>
</dbReference>
<proteinExistence type="inferred from homology"/>
<evidence type="ECO:0000256" key="10">
    <source>
        <dbReference type="ARBA" id="ARBA00022679"/>
    </source>
</evidence>
<dbReference type="SUPFAM" id="SSF51197">
    <property type="entry name" value="Clavaminate synthase-like"/>
    <property type="match status" value="1"/>
</dbReference>
<gene>
    <name evidence="26" type="ORF">TCAL_01254</name>
</gene>
<name>A0A553NZP0_TIGCA</name>